<dbReference type="InterPro" id="IPR000210">
    <property type="entry name" value="BTB/POZ_dom"/>
</dbReference>
<proteinExistence type="predicted"/>
<gene>
    <name evidence="2" type="ORF">M0813_29192</name>
</gene>
<dbReference type="InterPro" id="IPR009091">
    <property type="entry name" value="RCC1/BLIP-II"/>
</dbReference>
<dbReference type="Gene3D" id="3.30.710.10">
    <property type="entry name" value="Potassium Channel Kv1.1, Chain A"/>
    <property type="match status" value="1"/>
</dbReference>
<dbReference type="Proteomes" id="UP001150062">
    <property type="component" value="Unassembled WGS sequence"/>
</dbReference>
<dbReference type="PANTHER" id="PTHR45982:SF1">
    <property type="entry name" value="REGULATOR OF CHROMOSOME CONDENSATION"/>
    <property type="match status" value="1"/>
</dbReference>
<evidence type="ECO:0000313" key="3">
    <source>
        <dbReference type="Proteomes" id="UP001150062"/>
    </source>
</evidence>
<accession>A0ABQ8XQI6</accession>
<dbReference type="EMBL" id="JAOAOG010000269">
    <property type="protein sequence ID" value="KAJ6234600.1"/>
    <property type="molecule type" value="Genomic_DNA"/>
</dbReference>
<feature type="domain" description="BTB" evidence="1">
    <location>
        <begin position="470"/>
        <end position="546"/>
    </location>
</feature>
<reference evidence="2" key="1">
    <citation type="submission" date="2022-08" db="EMBL/GenBank/DDBJ databases">
        <title>Novel sulfate-reducing endosymbionts in the free-living metamonad Anaeramoeba.</title>
        <authorList>
            <person name="Jerlstrom-Hultqvist J."/>
            <person name="Cepicka I."/>
            <person name="Gallot-Lavallee L."/>
            <person name="Salas-Leiva D."/>
            <person name="Curtis B.A."/>
            <person name="Zahonova K."/>
            <person name="Pipaliya S."/>
            <person name="Dacks J."/>
            <person name="Roger A.J."/>
        </authorList>
    </citation>
    <scope>NUCLEOTIDE SEQUENCE</scope>
    <source>
        <strain evidence="2">Schooner1</strain>
    </source>
</reference>
<organism evidence="2 3">
    <name type="scientific">Anaeramoeba flamelloides</name>
    <dbReference type="NCBI Taxonomy" id="1746091"/>
    <lineage>
        <taxon>Eukaryota</taxon>
        <taxon>Metamonada</taxon>
        <taxon>Anaeramoebidae</taxon>
        <taxon>Anaeramoeba</taxon>
    </lineage>
</organism>
<evidence type="ECO:0000259" key="1">
    <source>
        <dbReference type="PROSITE" id="PS50097"/>
    </source>
</evidence>
<dbReference type="PANTHER" id="PTHR45982">
    <property type="entry name" value="REGULATOR OF CHROMOSOME CONDENSATION"/>
    <property type="match status" value="1"/>
</dbReference>
<dbReference type="InterPro" id="IPR051553">
    <property type="entry name" value="Ran_GTPase-activating"/>
</dbReference>
<dbReference type="PROSITE" id="PS50097">
    <property type="entry name" value="BTB"/>
    <property type="match status" value="1"/>
</dbReference>
<name>A0ABQ8XQI6_9EUKA</name>
<dbReference type="CDD" id="cd18186">
    <property type="entry name" value="BTB_POZ_ZBTB_KLHL-like"/>
    <property type="match status" value="1"/>
</dbReference>
<protein>
    <recommendedName>
        <fullName evidence="1">BTB domain-containing protein</fullName>
    </recommendedName>
</protein>
<dbReference type="Pfam" id="PF00651">
    <property type="entry name" value="BTB"/>
    <property type="match status" value="1"/>
</dbReference>
<evidence type="ECO:0000313" key="2">
    <source>
        <dbReference type="EMBL" id="KAJ6234600.1"/>
    </source>
</evidence>
<dbReference type="SUPFAM" id="SSF50985">
    <property type="entry name" value="RCC1/BLIP-II"/>
    <property type="match status" value="2"/>
</dbReference>
<comment type="caution">
    <text evidence="2">The sequence shown here is derived from an EMBL/GenBank/DDBJ whole genome shotgun (WGS) entry which is preliminary data.</text>
</comment>
<dbReference type="Gene3D" id="2.130.10.30">
    <property type="entry name" value="Regulator of chromosome condensation 1/beta-lactamase-inhibitor protein II"/>
    <property type="match status" value="1"/>
</dbReference>
<sequence>MENLNNDNKNKNTPKANCFYIGSKNFFFHDKKFMSYQLQPITNLTNIEQICGGSSDLFLLNQKKEMFKFEPRSDIHKYLPEYKVEVDLKNDGIVQIDHSYYNGLFLTYSGRVYFIGTNNSSLNIPLEKVDDLKPNKAYLVEHFTKKNIFIKKILCTSINNYFITSDNDLYGNGYNSNGQLGNGNLTNLQLPIKMFGNVSDVYGSTRANHVHFTTFNNELRGTGYNSSGQLGIGHEKETNTCTVAENISGNDIKTMSLPWEASIILFKDGKILSTGKAKINGRDSHSNKFLPIPQLKDVRCINIESSENFTILLTIENEMYGLNIENQPVQKITSSILPKNIKYELSSTLNTVFLYPDTGHSSNNSDFLILLESGKFSDYTLKNFNIKIHKSLVECRLNKTPIEEIETVLNEYNDDKLKIQSFFKWVYSGFIEDYAFTKEVCDKLQIDDFCTKSFEDDLLLLYNDEDTKNFNLLVKVDDEDEEEEDEDLEEIPVHKYILYARSGLFREMFNQIEENANSVTDYSSKTIESLEILIKYFYTSKIELTADHDPQLIVEELNDALEYYQLNENCNLSFLLSSLLKK</sequence>
<dbReference type="SUPFAM" id="SSF54695">
    <property type="entry name" value="POZ domain"/>
    <property type="match status" value="1"/>
</dbReference>
<keyword evidence="3" id="KW-1185">Reference proteome</keyword>
<dbReference type="InterPro" id="IPR011333">
    <property type="entry name" value="SKP1/BTB/POZ_sf"/>
</dbReference>